<accession>A0ABW9AKT5</accession>
<keyword evidence="2" id="KW-1185">Reference proteome</keyword>
<name>A0ABW9AKT5_9BURK</name>
<reference evidence="1 2" key="1">
    <citation type="journal article" date="2024" name="Chem. Sci.">
        <title>Discovery of megapolipeptins by genome mining of a Burkholderiales bacteria collection.</title>
        <authorList>
            <person name="Paulo B.S."/>
            <person name="Recchia M.J.J."/>
            <person name="Lee S."/>
            <person name="Fergusson C.H."/>
            <person name="Romanowski S.B."/>
            <person name="Hernandez A."/>
            <person name="Krull N."/>
            <person name="Liu D.Y."/>
            <person name="Cavanagh H."/>
            <person name="Bos A."/>
            <person name="Gray C.A."/>
            <person name="Murphy B.T."/>
            <person name="Linington R.G."/>
            <person name="Eustaquio A.S."/>
        </authorList>
    </citation>
    <scope>NUCLEOTIDE SEQUENCE [LARGE SCALE GENOMIC DNA]</scope>
    <source>
        <strain evidence="1 2">RL17-350-BIC-A</strain>
    </source>
</reference>
<proteinExistence type="predicted"/>
<protein>
    <submittedName>
        <fullName evidence="1">Uncharacterized protein</fullName>
    </submittedName>
</protein>
<evidence type="ECO:0000313" key="2">
    <source>
        <dbReference type="Proteomes" id="UP001629230"/>
    </source>
</evidence>
<comment type="caution">
    <text evidence="1">The sequence shown here is derived from an EMBL/GenBank/DDBJ whole genome shotgun (WGS) entry which is preliminary data.</text>
</comment>
<sequence length="101" mass="11269">MQAVYLFSGRMHIYIEGMYQRAIHGGLGRTAGGHAESSPSSHRLATRRLKRFRTDKPTPCENKAPLVEMTDIVMDHPGTALTSPIISRDAAMWFSAYGFGW</sequence>
<gene>
    <name evidence="1" type="ORF">PQR57_05860</name>
</gene>
<dbReference type="EMBL" id="JAQQEZ010000003">
    <property type="protein sequence ID" value="MFM0000533.1"/>
    <property type="molecule type" value="Genomic_DNA"/>
</dbReference>
<evidence type="ECO:0000313" key="1">
    <source>
        <dbReference type="EMBL" id="MFM0000533.1"/>
    </source>
</evidence>
<organism evidence="1 2">
    <name type="scientific">Paraburkholderia dipogonis</name>
    <dbReference type="NCBI Taxonomy" id="1211383"/>
    <lineage>
        <taxon>Bacteria</taxon>
        <taxon>Pseudomonadati</taxon>
        <taxon>Pseudomonadota</taxon>
        <taxon>Betaproteobacteria</taxon>
        <taxon>Burkholderiales</taxon>
        <taxon>Burkholderiaceae</taxon>
        <taxon>Paraburkholderia</taxon>
    </lineage>
</organism>
<dbReference type="RefSeq" id="WP_408176002.1">
    <property type="nucleotide sequence ID" value="NZ_JAQQEZ010000003.1"/>
</dbReference>
<dbReference type="Proteomes" id="UP001629230">
    <property type="component" value="Unassembled WGS sequence"/>
</dbReference>